<feature type="non-terminal residue" evidence="1">
    <location>
        <position position="111"/>
    </location>
</feature>
<dbReference type="AlphaFoldDB" id="A0A382K9F5"/>
<sequence>MSIIVNQANFVRNHRNFGLLMVLVLMAGCVTNQYPYSASLGGNDRVVGVGYAVINIQPGNSPEEKRLMAIKVSKLEAYKSLAEQIYGQYLESRGTLSNLKMGEEELVSRVE</sequence>
<protein>
    <recommendedName>
        <fullName evidence="2">Flagellar biosynthesis protein FlgP</fullName>
    </recommendedName>
</protein>
<accession>A0A382K9F5</accession>
<dbReference type="EMBL" id="UINC01079196">
    <property type="protein sequence ID" value="SVC20968.1"/>
    <property type="molecule type" value="Genomic_DNA"/>
</dbReference>
<name>A0A382K9F5_9ZZZZ</name>
<evidence type="ECO:0000313" key="1">
    <source>
        <dbReference type="EMBL" id="SVC20968.1"/>
    </source>
</evidence>
<organism evidence="1">
    <name type="scientific">marine metagenome</name>
    <dbReference type="NCBI Taxonomy" id="408172"/>
    <lineage>
        <taxon>unclassified sequences</taxon>
        <taxon>metagenomes</taxon>
        <taxon>ecological metagenomes</taxon>
    </lineage>
</organism>
<gene>
    <name evidence="1" type="ORF">METZ01_LOCUS273822</name>
</gene>
<evidence type="ECO:0008006" key="2">
    <source>
        <dbReference type="Google" id="ProtNLM"/>
    </source>
</evidence>
<reference evidence="1" key="1">
    <citation type="submission" date="2018-05" db="EMBL/GenBank/DDBJ databases">
        <authorList>
            <person name="Lanie J.A."/>
            <person name="Ng W.-L."/>
            <person name="Kazmierczak K.M."/>
            <person name="Andrzejewski T.M."/>
            <person name="Davidsen T.M."/>
            <person name="Wayne K.J."/>
            <person name="Tettelin H."/>
            <person name="Glass J.I."/>
            <person name="Rusch D."/>
            <person name="Podicherti R."/>
            <person name="Tsui H.-C.T."/>
            <person name="Winkler M.E."/>
        </authorList>
    </citation>
    <scope>NUCLEOTIDE SEQUENCE</scope>
</reference>
<proteinExistence type="predicted"/>